<keyword evidence="14" id="KW-1185">Reference proteome</keyword>
<evidence type="ECO:0000256" key="3">
    <source>
        <dbReference type="ARBA" id="ARBA00022475"/>
    </source>
</evidence>
<dbReference type="GO" id="GO:0051453">
    <property type="term" value="P:regulation of intracellular pH"/>
    <property type="evidence" value="ECO:0007669"/>
    <property type="project" value="TreeGrafter"/>
</dbReference>
<evidence type="ECO:0000313" key="13">
    <source>
        <dbReference type="EMBL" id="TCZ58583.1"/>
    </source>
</evidence>
<feature type="transmembrane region" description="Helical" evidence="10">
    <location>
        <begin position="83"/>
        <end position="105"/>
    </location>
</feature>
<protein>
    <submittedName>
        <fullName evidence="13">Na+/H+ antiporter</fullName>
    </submittedName>
</protein>
<evidence type="ECO:0000313" key="14">
    <source>
        <dbReference type="Proteomes" id="UP000295023"/>
    </source>
</evidence>
<accession>A0A4R4DFD6</accession>
<comment type="caution">
    <text evidence="13">The sequence shown here is derived from an EMBL/GenBank/DDBJ whole genome shotgun (WGS) entry which is preliminary data.</text>
</comment>
<gene>
    <name evidence="13" type="ORF">EXY23_16740</name>
</gene>
<proteinExistence type="inferred from homology"/>
<dbReference type="PANTHER" id="PTHR10110">
    <property type="entry name" value="SODIUM/HYDROGEN EXCHANGER"/>
    <property type="match status" value="1"/>
</dbReference>
<evidence type="ECO:0000256" key="2">
    <source>
        <dbReference type="ARBA" id="ARBA00022448"/>
    </source>
</evidence>
<feature type="transmembrane region" description="Helical" evidence="10">
    <location>
        <begin position="377"/>
        <end position="398"/>
    </location>
</feature>
<keyword evidence="7 10" id="KW-0406">Ion transport</keyword>
<dbReference type="EMBL" id="SKBM01000016">
    <property type="protein sequence ID" value="TCZ58583.1"/>
    <property type="molecule type" value="Genomic_DNA"/>
</dbReference>
<evidence type="ECO:0000259" key="12">
    <source>
        <dbReference type="Pfam" id="PF00999"/>
    </source>
</evidence>
<feature type="region of interest" description="Disordered" evidence="11">
    <location>
        <begin position="525"/>
        <end position="557"/>
    </location>
</feature>
<feature type="domain" description="Cation/H+ exchanger transmembrane" evidence="12">
    <location>
        <begin position="11"/>
        <end position="399"/>
    </location>
</feature>
<evidence type="ECO:0000256" key="9">
    <source>
        <dbReference type="ARBA" id="ARBA00023201"/>
    </source>
</evidence>
<dbReference type="PANTHER" id="PTHR10110:SF86">
    <property type="entry name" value="SODIUM_HYDROGEN EXCHANGER 7"/>
    <property type="match status" value="1"/>
</dbReference>
<dbReference type="AlphaFoldDB" id="A0A4R4DFD6"/>
<reference evidence="13 14" key="1">
    <citation type="submission" date="2019-03" db="EMBL/GenBank/DDBJ databases">
        <title>Paracraurococcus aquatilis NE82 genome sequence.</title>
        <authorList>
            <person name="Zhao Y."/>
            <person name="Du Z."/>
        </authorList>
    </citation>
    <scope>NUCLEOTIDE SEQUENCE [LARGE SCALE GENOMIC DNA]</scope>
    <source>
        <strain evidence="13 14">NE82</strain>
    </source>
</reference>
<dbReference type="OrthoDB" id="9809206at2"/>
<keyword evidence="9 10" id="KW-0739">Sodium transport</keyword>
<dbReference type="InterPro" id="IPR004705">
    <property type="entry name" value="Cation/H_exchanger_CPA1_bac"/>
</dbReference>
<evidence type="ECO:0000256" key="8">
    <source>
        <dbReference type="ARBA" id="ARBA00023136"/>
    </source>
</evidence>
<keyword evidence="10" id="KW-0997">Cell inner membrane</keyword>
<keyword evidence="4 10" id="KW-0812">Transmembrane</keyword>
<dbReference type="Proteomes" id="UP000295023">
    <property type="component" value="Unassembled WGS sequence"/>
</dbReference>
<dbReference type="GO" id="GO:0005886">
    <property type="term" value="C:plasma membrane"/>
    <property type="evidence" value="ECO:0007669"/>
    <property type="project" value="UniProtKB-SubCell"/>
</dbReference>
<dbReference type="InterPro" id="IPR006153">
    <property type="entry name" value="Cation/H_exchanger_TM"/>
</dbReference>
<keyword evidence="2 10" id="KW-0813">Transport</keyword>
<comment type="caution">
    <text evidence="10">Lacks conserved residue(s) required for the propagation of feature annotation.</text>
</comment>
<evidence type="ECO:0000256" key="10">
    <source>
        <dbReference type="RuleBase" id="RU366002"/>
    </source>
</evidence>
<evidence type="ECO:0000256" key="7">
    <source>
        <dbReference type="ARBA" id="ARBA00023065"/>
    </source>
</evidence>
<dbReference type="RefSeq" id="WP_132291793.1">
    <property type="nucleotide sequence ID" value="NZ_SKBM01000016.1"/>
</dbReference>
<dbReference type="Pfam" id="PF00999">
    <property type="entry name" value="Na_H_Exchanger"/>
    <property type="match status" value="1"/>
</dbReference>
<dbReference type="Gene3D" id="6.10.140.1330">
    <property type="match status" value="1"/>
</dbReference>
<feature type="transmembrane region" description="Helical" evidence="10">
    <location>
        <begin position="6"/>
        <end position="21"/>
    </location>
</feature>
<feature type="transmembrane region" description="Helical" evidence="10">
    <location>
        <begin position="304"/>
        <end position="326"/>
    </location>
</feature>
<sequence>MPLVEAILALIAACIGFALLARRLAVPYAVILVLGGMGLALVPQVPEIRLDPELALALFLPPLLQASAWRTDWRAFRRSIGPILMLAVGAVLFTALCVAGVARLLLSEMPWSVAIALGAIVAPPDAVAAEAVLQRLRLPRRLVTVLQGESLVNDASALVLYKLAVAAAVARGDLVPLDGALSFLLLAAGGIGIGWAIGRAAIRVLPRLDDPMLEVTTSFLAGYAAFLAGEALGVSSVLAVVTAGLLMGQAQHGLLSSGSRLGAQAVWRFVEFILTSLVFILIGLQLNHVLERIADRGTAQLLRLGLAVAATVILSRFLWVFATAWLPARMPWVGRTDPVPSWRHGTVVAWAGMRGVVSLAVALALPLDVPDRDLLVFLAFVAILATLVVQGTTLEWLIRRLGIGLPPQDGGIDPEEAEGRRVIAEAALGEIQRRLHDPLEGAIARDILPEFQDHAGHLQRIASDRGAAAAERAARRRLRLAALEAARARLIAHALAGHLQSEGLHRLEQELDLEEMRVRAVLGDGRSEAERAAAPALRPAGAARAAPVTGQPTGPEA</sequence>
<evidence type="ECO:0000256" key="11">
    <source>
        <dbReference type="SAM" id="MobiDB-lite"/>
    </source>
</evidence>
<evidence type="ECO:0000256" key="5">
    <source>
        <dbReference type="ARBA" id="ARBA00022989"/>
    </source>
</evidence>
<evidence type="ECO:0000256" key="4">
    <source>
        <dbReference type="ARBA" id="ARBA00022692"/>
    </source>
</evidence>
<dbReference type="GO" id="GO:0015385">
    <property type="term" value="F:sodium:proton antiporter activity"/>
    <property type="evidence" value="ECO:0007669"/>
    <property type="project" value="InterPro"/>
</dbReference>
<evidence type="ECO:0000256" key="1">
    <source>
        <dbReference type="ARBA" id="ARBA00004651"/>
    </source>
</evidence>
<feature type="compositionally biased region" description="Low complexity" evidence="11">
    <location>
        <begin position="532"/>
        <end position="547"/>
    </location>
</feature>
<keyword evidence="5 10" id="KW-1133">Transmembrane helix</keyword>
<keyword evidence="8 10" id="KW-0472">Membrane</keyword>
<keyword evidence="6 10" id="KW-0915">Sodium</keyword>
<dbReference type="NCBIfam" id="TIGR00831">
    <property type="entry name" value="a_cpa1"/>
    <property type="match status" value="1"/>
</dbReference>
<name>A0A4R4DFD6_9PROT</name>
<keyword evidence="10" id="KW-0050">Antiport</keyword>
<feature type="transmembrane region" description="Helical" evidence="10">
    <location>
        <begin position="181"/>
        <end position="202"/>
    </location>
</feature>
<organism evidence="13 14">
    <name type="scientific">Roseicella aquatilis</name>
    <dbReference type="NCBI Taxonomy" id="2527868"/>
    <lineage>
        <taxon>Bacteria</taxon>
        <taxon>Pseudomonadati</taxon>
        <taxon>Pseudomonadota</taxon>
        <taxon>Alphaproteobacteria</taxon>
        <taxon>Acetobacterales</taxon>
        <taxon>Roseomonadaceae</taxon>
        <taxon>Roseicella</taxon>
    </lineage>
</organism>
<comment type="function">
    <text evidence="10">Na(+)/H(+) antiporter that extrudes sodium in exchange for external protons.</text>
</comment>
<dbReference type="InterPro" id="IPR018422">
    <property type="entry name" value="Cation/H_exchanger_CPA1"/>
</dbReference>
<dbReference type="GO" id="GO:0098719">
    <property type="term" value="P:sodium ion import across plasma membrane"/>
    <property type="evidence" value="ECO:0007669"/>
    <property type="project" value="TreeGrafter"/>
</dbReference>
<keyword evidence="3" id="KW-1003">Cell membrane</keyword>
<feature type="transmembrane region" description="Helical" evidence="10">
    <location>
        <begin position="266"/>
        <end position="284"/>
    </location>
</feature>
<comment type="subcellular location">
    <subcellularLocation>
        <location evidence="10">Cell inner membrane</location>
        <topology evidence="10">Multi-pass membrane protein</topology>
    </subcellularLocation>
    <subcellularLocation>
        <location evidence="1">Cell membrane</location>
        <topology evidence="1">Multi-pass membrane protein</topology>
    </subcellularLocation>
</comment>
<feature type="transmembrane region" description="Helical" evidence="10">
    <location>
        <begin position="347"/>
        <end position="365"/>
    </location>
</feature>
<feature type="transmembrane region" description="Helical" evidence="10">
    <location>
        <begin position="222"/>
        <end position="246"/>
    </location>
</feature>
<comment type="similarity">
    <text evidence="10">Belongs to the monovalent cation:proton antiporter 1 (CPA1) transporter (TC 2.A.36) family.</text>
</comment>
<dbReference type="GO" id="GO:0015386">
    <property type="term" value="F:potassium:proton antiporter activity"/>
    <property type="evidence" value="ECO:0007669"/>
    <property type="project" value="TreeGrafter"/>
</dbReference>
<evidence type="ECO:0000256" key="6">
    <source>
        <dbReference type="ARBA" id="ARBA00023053"/>
    </source>
</evidence>